<gene>
    <name evidence="4" type="ORF">GCM10022236_19090</name>
</gene>
<sequence length="308" mass="33498">MKRCNLSRPRFIPGSTPHFRDRRAPVALRRRAGRPSGSVGWRTNLRGLIGSAGERTVQGDDIKADPAIQLRLLDLQTIDSAIAQLEHRRRALPEHSELARLQAERATLSSDLVAADTRVADLEDDQAKAETDLEPVRQRLVRDEKRIADGSVSDAKALAGLVDEVAHLKRRIGDLEDAELEVMEALEAAEAERTTLRERAAAADEQIATTTRARDDALAGIGGELADRQTERSAVAAELPTDLLGLYVKIATGHGGVGAAELRRRRCTGCQLEINAADLRGYAGAPADEVLRCEECTRILIRTAESGL</sequence>
<comment type="caution">
    <text evidence="4">The sequence shown here is derived from an EMBL/GenBank/DDBJ whole genome shotgun (WGS) entry which is preliminary data.</text>
</comment>
<evidence type="ECO:0000256" key="1">
    <source>
        <dbReference type="SAM" id="Coils"/>
    </source>
</evidence>
<feature type="domain" description="C4-type zinc ribbon" evidence="2">
    <location>
        <begin position="266"/>
        <end position="300"/>
    </location>
</feature>
<accession>A0ABP6ZT00</accession>
<feature type="domain" description="CT398-like coiled coil hairpin" evidence="3">
    <location>
        <begin position="75"/>
        <end position="254"/>
    </location>
</feature>
<dbReference type="Gene3D" id="1.10.287.1490">
    <property type="match status" value="1"/>
</dbReference>
<dbReference type="RefSeq" id="WP_344803799.1">
    <property type="nucleotide sequence ID" value="NZ_BAABAB010000014.1"/>
</dbReference>
<keyword evidence="1" id="KW-0175">Coiled coil</keyword>
<dbReference type="InterPro" id="IPR056003">
    <property type="entry name" value="CT398_CC_hairpin"/>
</dbReference>
<dbReference type="EMBL" id="BAABAB010000014">
    <property type="protein sequence ID" value="GAA3617169.1"/>
    <property type="molecule type" value="Genomic_DNA"/>
</dbReference>
<evidence type="ECO:0000313" key="4">
    <source>
        <dbReference type="EMBL" id="GAA3617169.1"/>
    </source>
</evidence>
<proteinExistence type="predicted"/>
<evidence type="ECO:0000313" key="5">
    <source>
        <dbReference type="Proteomes" id="UP001501490"/>
    </source>
</evidence>
<keyword evidence="5" id="KW-1185">Reference proteome</keyword>
<dbReference type="InterPro" id="IPR052376">
    <property type="entry name" value="Oxidative_Scav/Glycosyltrans"/>
</dbReference>
<evidence type="ECO:0000259" key="3">
    <source>
        <dbReference type="Pfam" id="PF24481"/>
    </source>
</evidence>
<protein>
    <submittedName>
        <fullName evidence="4">C4-type zinc ribbon domain-containing protein</fullName>
    </submittedName>
</protein>
<dbReference type="Pfam" id="PF02591">
    <property type="entry name" value="Zn_ribbon_9"/>
    <property type="match status" value="1"/>
</dbReference>
<reference evidence="5" key="1">
    <citation type="journal article" date="2019" name="Int. J. Syst. Evol. Microbiol.">
        <title>The Global Catalogue of Microorganisms (GCM) 10K type strain sequencing project: providing services to taxonomists for standard genome sequencing and annotation.</title>
        <authorList>
            <consortium name="The Broad Institute Genomics Platform"/>
            <consortium name="The Broad Institute Genome Sequencing Center for Infectious Disease"/>
            <person name="Wu L."/>
            <person name="Ma J."/>
        </authorList>
    </citation>
    <scope>NUCLEOTIDE SEQUENCE [LARGE SCALE GENOMIC DNA]</scope>
    <source>
        <strain evidence="5">JCM 16929</strain>
    </source>
</reference>
<dbReference type="Pfam" id="PF24481">
    <property type="entry name" value="CT398_CC"/>
    <property type="match status" value="1"/>
</dbReference>
<name>A0ABP6ZT00_9ACTN</name>
<feature type="coiled-coil region" evidence="1">
    <location>
        <begin position="158"/>
        <end position="206"/>
    </location>
</feature>
<evidence type="ECO:0000259" key="2">
    <source>
        <dbReference type="Pfam" id="PF02591"/>
    </source>
</evidence>
<dbReference type="PANTHER" id="PTHR39082:SF1">
    <property type="entry name" value="SCAVENGER RECEPTOR CLASS A MEMBER 3"/>
    <property type="match status" value="1"/>
</dbReference>
<organism evidence="4 5">
    <name type="scientific">Microlunatus ginsengisoli</name>
    <dbReference type="NCBI Taxonomy" id="363863"/>
    <lineage>
        <taxon>Bacteria</taxon>
        <taxon>Bacillati</taxon>
        <taxon>Actinomycetota</taxon>
        <taxon>Actinomycetes</taxon>
        <taxon>Propionibacteriales</taxon>
        <taxon>Propionibacteriaceae</taxon>
        <taxon>Microlunatus</taxon>
    </lineage>
</organism>
<dbReference type="PANTHER" id="PTHR39082">
    <property type="entry name" value="PHOSPHOLIPASE C-BETA-2-RELATED"/>
    <property type="match status" value="1"/>
</dbReference>
<dbReference type="Proteomes" id="UP001501490">
    <property type="component" value="Unassembled WGS sequence"/>
</dbReference>
<dbReference type="InterPro" id="IPR003743">
    <property type="entry name" value="Zf-RING_7"/>
</dbReference>